<keyword evidence="9" id="KW-1185">Reference proteome</keyword>
<dbReference type="PANTHER" id="PTHR10640:SF7">
    <property type="entry name" value="METHYLTHIORIBULOSE-1-PHOSPHATE DEHYDRATASE"/>
    <property type="match status" value="1"/>
</dbReference>
<evidence type="ECO:0000259" key="7">
    <source>
        <dbReference type="SMART" id="SM01007"/>
    </source>
</evidence>
<comment type="caution">
    <text evidence="8">The sequence shown here is derived from an EMBL/GenBank/DDBJ whole genome shotgun (WGS) entry which is preliminary data.</text>
</comment>
<feature type="binding site" evidence="6">
    <location>
        <position position="98"/>
    </location>
    <ligand>
        <name>Zn(2+)</name>
        <dbReference type="ChEBI" id="CHEBI:29105"/>
    </ligand>
</feature>
<keyword evidence="5 6" id="KW-0456">Lyase</keyword>
<accession>A0ABU8YKT6</accession>
<evidence type="ECO:0000313" key="9">
    <source>
        <dbReference type="Proteomes" id="UP001384579"/>
    </source>
</evidence>
<comment type="pathway">
    <text evidence="6">Amino-acid biosynthesis; L-methionine biosynthesis via salvage pathway; L-methionine from S-methyl-5-thio-alpha-D-ribose 1-phosphate: step 2/6.</text>
</comment>
<feature type="domain" description="Class II aldolase/adducin N-terminal" evidence="7">
    <location>
        <begin position="7"/>
        <end position="198"/>
    </location>
</feature>
<evidence type="ECO:0000256" key="4">
    <source>
        <dbReference type="ARBA" id="ARBA00023167"/>
    </source>
</evidence>
<evidence type="ECO:0000256" key="6">
    <source>
        <dbReference type="HAMAP-Rule" id="MF_01677"/>
    </source>
</evidence>
<name>A0ABU8YKT6_9CYAN</name>
<dbReference type="GO" id="GO:0046570">
    <property type="term" value="F:methylthioribulose 1-phosphate dehydratase activity"/>
    <property type="evidence" value="ECO:0007669"/>
    <property type="project" value="UniProtKB-EC"/>
</dbReference>
<evidence type="ECO:0000313" key="8">
    <source>
        <dbReference type="EMBL" id="MEK0184963.1"/>
    </source>
</evidence>
<dbReference type="Pfam" id="PF00596">
    <property type="entry name" value="Aldolase_II"/>
    <property type="match status" value="1"/>
</dbReference>
<keyword evidence="4 6" id="KW-0486">Methionine biosynthesis</keyword>
<dbReference type="EMBL" id="JBBLXS010000084">
    <property type="protein sequence ID" value="MEK0184963.1"/>
    <property type="molecule type" value="Genomic_DNA"/>
</dbReference>
<keyword evidence="3 6" id="KW-0862">Zinc</keyword>
<evidence type="ECO:0000256" key="1">
    <source>
        <dbReference type="ARBA" id="ARBA00022605"/>
    </source>
</evidence>
<dbReference type="SUPFAM" id="SSF53639">
    <property type="entry name" value="AraD/HMP-PK domain-like"/>
    <property type="match status" value="1"/>
</dbReference>
<comment type="cofactor">
    <cofactor evidence="6">
        <name>Zn(2+)</name>
        <dbReference type="ChEBI" id="CHEBI:29105"/>
    </cofactor>
    <text evidence="6">Binds 1 zinc ion per subunit.</text>
</comment>
<evidence type="ECO:0000256" key="5">
    <source>
        <dbReference type="ARBA" id="ARBA00023239"/>
    </source>
</evidence>
<sequence>MSGDLRTDLIAAAKHFYDRGWMVGTAGNLSSRLDDGSFWITASGRQKGKLTATDFIRMNLDGIILEQPDPHSRPSAETSIHLAVYQSFPEAQACYHVHSIEANLVSRLAAGDVVSLPAIEMLKGLGVWEENPQVSMPLFTNYFSVPQIAQEIGELFAISPPQVPALLIRDHGVTVWGNSPATAYNYIEIVEYIFRYMVMARQSILDYTF</sequence>
<feature type="binding site" evidence="6">
    <location>
        <position position="96"/>
    </location>
    <ligand>
        <name>Zn(2+)</name>
        <dbReference type="ChEBI" id="CHEBI:29105"/>
    </ligand>
</feature>
<reference evidence="8 9" key="1">
    <citation type="journal article" date="2020" name="Harmful Algae">
        <title>Molecular and morphological characterization of a novel dihydroanatoxin-a producing Microcoleus species (cyanobacteria) from the Russian River, California, USA.</title>
        <authorList>
            <person name="Conklin K.Y."/>
            <person name="Stancheva R."/>
            <person name="Otten T.G."/>
            <person name="Fadness R."/>
            <person name="Boyer G.L."/>
            <person name="Read B."/>
            <person name="Zhang X."/>
            <person name="Sheath R.G."/>
        </authorList>
    </citation>
    <scope>NUCLEOTIDE SEQUENCE [LARGE SCALE GENOMIC DNA]</scope>
    <source>
        <strain evidence="8 9">PTRS2</strain>
    </source>
</reference>
<comment type="catalytic activity">
    <reaction evidence="6">
        <text>5-(methylsulfanyl)-D-ribulose 1-phosphate = 5-methylsulfanyl-2,3-dioxopentyl phosphate + H2O</text>
        <dbReference type="Rhea" id="RHEA:15549"/>
        <dbReference type="ChEBI" id="CHEBI:15377"/>
        <dbReference type="ChEBI" id="CHEBI:58548"/>
        <dbReference type="ChEBI" id="CHEBI:58828"/>
        <dbReference type="EC" id="4.2.1.109"/>
    </reaction>
</comment>
<keyword evidence="2 6" id="KW-0479">Metal-binding</keyword>
<dbReference type="HAMAP" id="MF_01677">
    <property type="entry name" value="Salvage_MtnB"/>
    <property type="match status" value="1"/>
</dbReference>
<dbReference type="SMART" id="SM01007">
    <property type="entry name" value="Aldolase_II"/>
    <property type="match status" value="1"/>
</dbReference>
<proteinExistence type="inferred from homology"/>
<dbReference type="InterPro" id="IPR036409">
    <property type="entry name" value="Aldolase_II/adducin_N_sf"/>
</dbReference>
<dbReference type="RefSeq" id="WP_340523042.1">
    <property type="nucleotide sequence ID" value="NZ_JBBLXS010000084.1"/>
</dbReference>
<dbReference type="InterPro" id="IPR017714">
    <property type="entry name" value="MethylthioRu-1-P_deHdtase_MtnB"/>
</dbReference>
<gene>
    <name evidence="6 8" type="primary">mtnB</name>
    <name evidence="8" type="ORF">WMG39_08830</name>
</gene>
<organism evidence="8 9">
    <name type="scientific">Microcoleus anatoxicus PTRS2</name>
    <dbReference type="NCBI Taxonomy" id="2705321"/>
    <lineage>
        <taxon>Bacteria</taxon>
        <taxon>Bacillati</taxon>
        <taxon>Cyanobacteriota</taxon>
        <taxon>Cyanophyceae</taxon>
        <taxon>Oscillatoriophycideae</taxon>
        <taxon>Oscillatoriales</taxon>
        <taxon>Microcoleaceae</taxon>
        <taxon>Microcoleus</taxon>
        <taxon>Microcoleus anatoxicus</taxon>
    </lineage>
</organism>
<dbReference type="EC" id="4.2.1.109" evidence="6"/>
<evidence type="ECO:0000256" key="2">
    <source>
        <dbReference type="ARBA" id="ARBA00022723"/>
    </source>
</evidence>
<comment type="similarity">
    <text evidence="6">Belongs to the aldolase class II family. MtnB subfamily.</text>
</comment>
<evidence type="ECO:0000256" key="3">
    <source>
        <dbReference type="ARBA" id="ARBA00022833"/>
    </source>
</evidence>
<dbReference type="InterPro" id="IPR001303">
    <property type="entry name" value="Aldolase_II/adducin_N"/>
</dbReference>
<dbReference type="Proteomes" id="UP001384579">
    <property type="component" value="Unassembled WGS sequence"/>
</dbReference>
<dbReference type="NCBIfam" id="TIGR03328">
    <property type="entry name" value="salvage_mtnB"/>
    <property type="match status" value="1"/>
</dbReference>
<keyword evidence="1 6" id="KW-0028">Amino-acid biosynthesis</keyword>
<comment type="function">
    <text evidence="6">Catalyzes the dehydration of methylthioribulose-1-phosphate (MTRu-1-P) into 2,3-diketo-5-methylthiopentyl-1-phosphate (DK-MTP-1-P).</text>
</comment>
<dbReference type="PANTHER" id="PTHR10640">
    <property type="entry name" value="METHYLTHIORIBULOSE-1-PHOSPHATE DEHYDRATASE"/>
    <property type="match status" value="1"/>
</dbReference>
<protein>
    <recommendedName>
        <fullName evidence="6">Methylthioribulose-1-phosphate dehydratase</fullName>
        <shortName evidence="6">MTRu-1-P dehydratase</shortName>
        <ecNumber evidence="6">4.2.1.109</ecNumber>
    </recommendedName>
</protein>
<dbReference type="Gene3D" id="3.40.225.10">
    <property type="entry name" value="Class II aldolase/adducin N-terminal domain"/>
    <property type="match status" value="1"/>
</dbReference>